<dbReference type="PROSITE" id="PS51186">
    <property type="entry name" value="GNAT"/>
    <property type="match status" value="1"/>
</dbReference>
<comment type="caution">
    <text evidence="4">The sequence shown here is derived from an EMBL/GenBank/DDBJ whole genome shotgun (WGS) entry which is preliminary data.</text>
</comment>
<evidence type="ECO:0000313" key="4">
    <source>
        <dbReference type="EMBL" id="MBA5690018.1"/>
    </source>
</evidence>
<keyword evidence="1 4" id="KW-0808">Transferase</keyword>
<name>A0A7W2IMT2_9BURK</name>
<evidence type="ECO:0000313" key="5">
    <source>
        <dbReference type="Proteomes" id="UP000573499"/>
    </source>
</evidence>
<dbReference type="EMBL" id="JACEZU010000014">
    <property type="protein sequence ID" value="MBA5690018.1"/>
    <property type="molecule type" value="Genomic_DNA"/>
</dbReference>
<dbReference type="Pfam" id="PF00583">
    <property type="entry name" value="Acetyltransf_1"/>
    <property type="match status" value="1"/>
</dbReference>
<dbReference type="InterPro" id="IPR016181">
    <property type="entry name" value="Acyl_CoA_acyltransferase"/>
</dbReference>
<dbReference type="Proteomes" id="UP000573499">
    <property type="component" value="Unassembled WGS sequence"/>
</dbReference>
<dbReference type="InterPro" id="IPR050832">
    <property type="entry name" value="Bact_Acetyltransf"/>
</dbReference>
<dbReference type="CDD" id="cd04301">
    <property type="entry name" value="NAT_SF"/>
    <property type="match status" value="1"/>
</dbReference>
<dbReference type="Gene3D" id="3.40.630.30">
    <property type="match status" value="1"/>
</dbReference>
<protein>
    <submittedName>
        <fullName evidence="4">GNAT family N-acetyltransferase</fullName>
    </submittedName>
</protein>
<accession>A0A7W2IMT2</accession>
<evidence type="ECO:0000259" key="3">
    <source>
        <dbReference type="PROSITE" id="PS51186"/>
    </source>
</evidence>
<evidence type="ECO:0000256" key="1">
    <source>
        <dbReference type="ARBA" id="ARBA00022679"/>
    </source>
</evidence>
<organism evidence="4 5">
    <name type="scientific">Rugamonas apoptosis</name>
    <dbReference type="NCBI Taxonomy" id="2758570"/>
    <lineage>
        <taxon>Bacteria</taxon>
        <taxon>Pseudomonadati</taxon>
        <taxon>Pseudomonadota</taxon>
        <taxon>Betaproteobacteria</taxon>
        <taxon>Burkholderiales</taxon>
        <taxon>Oxalobacteraceae</taxon>
        <taxon>Telluria group</taxon>
        <taxon>Rugamonas</taxon>
    </lineage>
</organism>
<evidence type="ECO:0000256" key="2">
    <source>
        <dbReference type="ARBA" id="ARBA00023315"/>
    </source>
</evidence>
<keyword evidence="5" id="KW-1185">Reference proteome</keyword>
<proteinExistence type="predicted"/>
<dbReference type="GO" id="GO:0016747">
    <property type="term" value="F:acyltransferase activity, transferring groups other than amino-acyl groups"/>
    <property type="evidence" value="ECO:0007669"/>
    <property type="project" value="InterPro"/>
</dbReference>
<sequence>MQFPTSLIPLAPTSYDAFFAYLGDQLKDNGQGGTPLFQPMPRAQSTLAPERAAAFRLALDTPLGQPGWRRAWIAVGADGIRGHIDLRARPEPHAQHRSMLGMGVHRDWRGKGLGRRLVALAVQWAHAQDGLDWIDLEVLSVNTPARQLYLATGFVQTGEHADMFRIDGEPHGYTYMSHALRR</sequence>
<dbReference type="SUPFAM" id="SSF55729">
    <property type="entry name" value="Acyl-CoA N-acyltransferases (Nat)"/>
    <property type="match status" value="1"/>
</dbReference>
<dbReference type="PANTHER" id="PTHR43877">
    <property type="entry name" value="AMINOALKYLPHOSPHONATE N-ACETYLTRANSFERASE-RELATED-RELATED"/>
    <property type="match status" value="1"/>
</dbReference>
<dbReference type="InterPro" id="IPR000182">
    <property type="entry name" value="GNAT_dom"/>
</dbReference>
<gene>
    <name evidence="4" type="ORF">H3H39_23505</name>
</gene>
<keyword evidence="2" id="KW-0012">Acyltransferase</keyword>
<reference evidence="4 5" key="1">
    <citation type="submission" date="2020-07" db="EMBL/GenBank/DDBJ databases">
        <title>Novel species isolated from subtropical streams in China.</title>
        <authorList>
            <person name="Lu H."/>
        </authorList>
    </citation>
    <scope>NUCLEOTIDE SEQUENCE [LARGE SCALE GENOMIC DNA]</scope>
    <source>
        <strain evidence="4 5">LX47W</strain>
    </source>
</reference>
<feature type="domain" description="N-acetyltransferase" evidence="3">
    <location>
        <begin position="5"/>
        <end position="181"/>
    </location>
</feature>
<dbReference type="RefSeq" id="WP_182156819.1">
    <property type="nucleotide sequence ID" value="NZ_JACEZU010000014.1"/>
</dbReference>
<dbReference type="AlphaFoldDB" id="A0A7W2IMT2"/>